<name>A0AAV5VRW8_9BILA</name>
<keyword evidence="2" id="KW-1185">Reference proteome</keyword>
<organism evidence="1 2">
    <name type="scientific">Pristionchus fissidentatus</name>
    <dbReference type="NCBI Taxonomy" id="1538716"/>
    <lineage>
        <taxon>Eukaryota</taxon>
        <taxon>Metazoa</taxon>
        <taxon>Ecdysozoa</taxon>
        <taxon>Nematoda</taxon>
        <taxon>Chromadorea</taxon>
        <taxon>Rhabditida</taxon>
        <taxon>Rhabditina</taxon>
        <taxon>Diplogasteromorpha</taxon>
        <taxon>Diplogasteroidea</taxon>
        <taxon>Neodiplogasteridae</taxon>
        <taxon>Pristionchus</taxon>
    </lineage>
</organism>
<reference evidence="1" key="1">
    <citation type="submission" date="2023-10" db="EMBL/GenBank/DDBJ databases">
        <title>Genome assembly of Pristionchus species.</title>
        <authorList>
            <person name="Yoshida K."/>
            <person name="Sommer R.J."/>
        </authorList>
    </citation>
    <scope>NUCLEOTIDE SEQUENCE</scope>
    <source>
        <strain evidence="1">RS5133</strain>
    </source>
</reference>
<feature type="non-terminal residue" evidence="1">
    <location>
        <position position="1"/>
    </location>
</feature>
<dbReference type="AlphaFoldDB" id="A0AAV5VRW8"/>
<evidence type="ECO:0000313" key="2">
    <source>
        <dbReference type="Proteomes" id="UP001432322"/>
    </source>
</evidence>
<accession>A0AAV5VRW8</accession>
<dbReference type="Proteomes" id="UP001432322">
    <property type="component" value="Unassembled WGS sequence"/>
</dbReference>
<dbReference type="EMBL" id="BTSY01000004">
    <property type="protein sequence ID" value="GMT21452.1"/>
    <property type="molecule type" value="Genomic_DNA"/>
</dbReference>
<proteinExistence type="predicted"/>
<feature type="non-terminal residue" evidence="1">
    <location>
        <position position="182"/>
    </location>
</feature>
<evidence type="ECO:0000313" key="1">
    <source>
        <dbReference type="EMBL" id="GMT21452.1"/>
    </source>
</evidence>
<comment type="caution">
    <text evidence="1">The sequence shown here is derived from an EMBL/GenBank/DDBJ whole genome shotgun (WGS) entry which is preliminary data.</text>
</comment>
<gene>
    <name evidence="1" type="ORF">PFISCL1PPCAC_12749</name>
</gene>
<sequence length="182" mass="20719">FRTTMRIGRWKKVRTVDEIVSGIEECLVKEKDQAKEKNGLAVHVGNIDSENYDLYLLKYENHIHQGSSRKQKNITKTTTFGSIDEVRNGICAYLDTPDGEIHGYSGEEIFFAVEDIKQKGCLTRNIVKSKLLIRKNNLTLDKKQAITALDQRGFRTMMDCDSLPRVFSASHIFVEDCSSGVR</sequence>
<protein>
    <submittedName>
        <fullName evidence="1">Uncharacterized protein</fullName>
    </submittedName>
</protein>